<feature type="region of interest" description="Disordered" evidence="1">
    <location>
        <begin position="1"/>
        <end position="43"/>
    </location>
</feature>
<evidence type="ECO:0008006" key="4">
    <source>
        <dbReference type="Google" id="ProtNLM"/>
    </source>
</evidence>
<sequence>MTTQPRPPRAPTAPKRLPRGLRNNNPGNIRRIGKPPPWQGQSLDQSGDAEFLVFDAPVWGLRALGRVLRTYYRKYGDVTVRRMIARYAPPTENDTGAYVSAVSQFLGVDADATLRCDAETWVKLMRVIVRHENGLGDYYPVALYWDAANRALS</sequence>
<feature type="compositionally biased region" description="Low complexity" evidence="1">
    <location>
        <begin position="12"/>
        <end position="30"/>
    </location>
</feature>
<dbReference type="OrthoDB" id="8849052at2"/>
<dbReference type="Proteomes" id="UP000033774">
    <property type="component" value="Unassembled WGS sequence"/>
</dbReference>
<dbReference type="EMBL" id="LAJY01000275">
    <property type="protein sequence ID" value="KJV09484.1"/>
    <property type="molecule type" value="Genomic_DNA"/>
</dbReference>
<accession>A0A0F3IV47</accession>
<keyword evidence="3" id="KW-1185">Reference proteome</keyword>
<evidence type="ECO:0000313" key="3">
    <source>
        <dbReference type="Proteomes" id="UP000033774"/>
    </source>
</evidence>
<proteinExistence type="predicted"/>
<dbReference type="PATRIC" id="fig|552518.3.peg.1740"/>
<protein>
    <recommendedName>
        <fullName evidence="4">Structural protein P5</fullName>
    </recommendedName>
</protein>
<gene>
    <name evidence="2" type="ORF">VZ95_11245</name>
</gene>
<organism evidence="2 3">
    <name type="scientific">Elstera litoralis</name>
    <dbReference type="NCBI Taxonomy" id="552518"/>
    <lineage>
        <taxon>Bacteria</taxon>
        <taxon>Pseudomonadati</taxon>
        <taxon>Pseudomonadota</taxon>
        <taxon>Alphaproteobacteria</taxon>
        <taxon>Rhodospirillales</taxon>
        <taxon>Rhodospirillaceae</taxon>
        <taxon>Elstera</taxon>
    </lineage>
</organism>
<reference evidence="2 3" key="1">
    <citation type="submission" date="2015-03" db="EMBL/GenBank/DDBJ databases">
        <title>Draft genome sequence of Elstera litoralis.</title>
        <authorList>
            <person name="Rahalkar M.C."/>
            <person name="Dhakephalkar P.K."/>
            <person name="Pore S.D."/>
            <person name="Arora P."/>
            <person name="Kapse N.G."/>
            <person name="Pandit P.S."/>
        </authorList>
    </citation>
    <scope>NUCLEOTIDE SEQUENCE [LARGE SCALE GENOMIC DNA]</scope>
    <source>
        <strain evidence="2 3">Dia-1</strain>
    </source>
</reference>
<name>A0A0F3IV47_9PROT</name>
<comment type="caution">
    <text evidence="2">The sequence shown here is derived from an EMBL/GenBank/DDBJ whole genome shotgun (WGS) entry which is preliminary data.</text>
</comment>
<dbReference type="AlphaFoldDB" id="A0A0F3IV47"/>
<feature type="compositionally biased region" description="Pro residues" evidence="1">
    <location>
        <begin position="1"/>
        <end position="11"/>
    </location>
</feature>
<evidence type="ECO:0000313" key="2">
    <source>
        <dbReference type="EMBL" id="KJV09484.1"/>
    </source>
</evidence>
<evidence type="ECO:0000256" key="1">
    <source>
        <dbReference type="SAM" id="MobiDB-lite"/>
    </source>
</evidence>